<dbReference type="InterPro" id="IPR005561">
    <property type="entry name" value="ANTAR"/>
</dbReference>
<sequence>MTYSFAGKYALVLHPSAEMRDQLVRRLGTLGIKAEGRWPALEVADVRADLLVLDLDRAEDGQFPWSPQSAPMPILGLIGSETPGRLEWAVRQGLDAYLPVNATANIYSALVLGFARFKERMETRRREAESNRRASMRLELLQAVLVIMRSEGVDEATALKKLRAFAMVERVALEDAAVRFLARPAMRGQA</sequence>
<dbReference type="SUPFAM" id="SSF52172">
    <property type="entry name" value="CheY-like"/>
    <property type="match status" value="1"/>
</dbReference>
<dbReference type="InterPro" id="IPR011006">
    <property type="entry name" value="CheY-like_superfamily"/>
</dbReference>
<keyword evidence="3" id="KW-1185">Reference proteome</keyword>
<evidence type="ECO:0000259" key="1">
    <source>
        <dbReference type="PROSITE" id="PS50921"/>
    </source>
</evidence>
<gene>
    <name evidence="2" type="ORF">JL2886_01941</name>
</gene>
<dbReference type="AlphaFoldDB" id="A0A1B0ZRN3"/>
<protein>
    <recommendedName>
        <fullName evidence="1">ANTAR domain-containing protein</fullName>
    </recommendedName>
</protein>
<dbReference type="Pfam" id="PF21332">
    <property type="entry name" value="AmiR_N"/>
    <property type="match status" value="1"/>
</dbReference>
<name>A0A1B0ZRN3_9RHOB</name>
<dbReference type="PROSITE" id="PS50921">
    <property type="entry name" value="ANTAR"/>
    <property type="match status" value="1"/>
</dbReference>
<organism evidence="2 3">
    <name type="scientific">Phaeobacter gallaeciensis</name>
    <dbReference type="NCBI Taxonomy" id="60890"/>
    <lineage>
        <taxon>Bacteria</taxon>
        <taxon>Pseudomonadati</taxon>
        <taxon>Pseudomonadota</taxon>
        <taxon>Alphaproteobacteria</taxon>
        <taxon>Rhodobacterales</taxon>
        <taxon>Roseobacteraceae</taxon>
        <taxon>Phaeobacter</taxon>
    </lineage>
</organism>
<dbReference type="RefSeq" id="WP_065271759.1">
    <property type="nucleotide sequence ID" value="NZ_CP015124.1"/>
</dbReference>
<reference evidence="2 3" key="1">
    <citation type="submission" date="2016-04" db="EMBL/GenBank/DDBJ databases">
        <authorList>
            <person name="Evans L.H."/>
            <person name="Alamgir A."/>
            <person name="Owens N."/>
            <person name="Weber N.D."/>
            <person name="Virtaneva K."/>
            <person name="Barbian K."/>
            <person name="Babar A."/>
            <person name="Rosenke K."/>
        </authorList>
    </citation>
    <scope>NUCLEOTIDE SEQUENCE [LARGE SCALE GENOMIC DNA]</scope>
    <source>
        <strain evidence="2 3">JL2886</strain>
    </source>
</reference>
<dbReference type="Gene3D" id="3.40.50.2300">
    <property type="match status" value="1"/>
</dbReference>
<evidence type="ECO:0000313" key="3">
    <source>
        <dbReference type="Proteomes" id="UP000092565"/>
    </source>
</evidence>
<dbReference type="OrthoDB" id="6159164at2"/>
<dbReference type="InterPro" id="IPR049021">
    <property type="entry name" value="AmiR_N"/>
</dbReference>
<proteinExistence type="predicted"/>
<dbReference type="EMBL" id="CP015124">
    <property type="protein sequence ID" value="ANP36842.1"/>
    <property type="molecule type" value="Genomic_DNA"/>
</dbReference>
<dbReference type="GO" id="GO:0003723">
    <property type="term" value="F:RNA binding"/>
    <property type="evidence" value="ECO:0007669"/>
    <property type="project" value="InterPro"/>
</dbReference>
<evidence type="ECO:0000313" key="2">
    <source>
        <dbReference type="EMBL" id="ANP36842.1"/>
    </source>
</evidence>
<feature type="domain" description="ANTAR" evidence="1">
    <location>
        <begin position="120"/>
        <end position="181"/>
    </location>
</feature>
<dbReference type="Proteomes" id="UP000092565">
    <property type="component" value="Chromosome"/>
</dbReference>
<accession>A0A1B0ZRN3</accession>